<protein>
    <recommendedName>
        <fullName evidence="4">3-hexulose-6-phosphate synthase</fullName>
        <ecNumber evidence="4">4.1.2.43</ecNumber>
    </recommendedName>
</protein>
<evidence type="ECO:0000256" key="7">
    <source>
        <dbReference type="ARBA" id="ARBA00023277"/>
    </source>
</evidence>
<dbReference type="RefSeq" id="WP_060776728.1">
    <property type="nucleotide sequence ID" value="NZ_CP014159.1"/>
</dbReference>
<dbReference type="EC" id="4.1.2.43" evidence="4"/>
<dbReference type="Pfam" id="PF00215">
    <property type="entry name" value="OMPdecase"/>
    <property type="match status" value="1"/>
</dbReference>
<dbReference type="GO" id="GO:0033982">
    <property type="term" value="F:3-dehydro-L-gulonate-6-phosphate decarboxylase activity"/>
    <property type="evidence" value="ECO:0007669"/>
    <property type="project" value="TreeGrafter"/>
</dbReference>
<dbReference type="InterPro" id="IPR011060">
    <property type="entry name" value="RibuloseP-bd_barrel"/>
</dbReference>
<evidence type="ECO:0000256" key="2">
    <source>
        <dbReference type="ARBA" id="ARBA00005014"/>
    </source>
</evidence>
<feature type="domain" description="Orotidine 5'-phosphate decarboxylase" evidence="8">
    <location>
        <begin position="4"/>
        <end position="207"/>
    </location>
</feature>
<reference evidence="9 10" key="1">
    <citation type="submission" date="2017-12" db="EMBL/GenBank/DDBJ databases">
        <title>Phylogenetic diversity of female urinary microbiome.</title>
        <authorList>
            <person name="Thomas-White K."/>
            <person name="Wolfe A.J."/>
        </authorList>
    </citation>
    <scope>NUCLEOTIDE SEQUENCE [LARGE SCALE GENOMIC DNA]</scope>
    <source>
        <strain evidence="9 10">UMB0844</strain>
    </source>
</reference>
<dbReference type="InterPro" id="IPR001754">
    <property type="entry name" value="OMPdeCOase_dom"/>
</dbReference>
<dbReference type="Gene3D" id="3.20.20.70">
    <property type="entry name" value="Aldolase class I"/>
    <property type="match status" value="1"/>
</dbReference>
<comment type="pathway">
    <text evidence="2">One-carbon metabolism; formaldehyde assimilation via RuMP pathway; D-fructose 6-phosphate from D-ribulose 5-phosphate and formaldehyde: step 1/2.</text>
</comment>
<dbReference type="SUPFAM" id="SSF51366">
    <property type="entry name" value="Ribulose-phoshate binding barrel"/>
    <property type="match status" value="1"/>
</dbReference>
<accession>A0A0X8F7Y3</accession>
<keyword evidence="6 9" id="KW-0456">Lyase</keyword>
<evidence type="ECO:0000259" key="8">
    <source>
        <dbReference type="SMART" id="SM00934"/>
    </source>
</evidence>
<dbReference type="EMBL" id="PKGZ01000005">
    <property type="protein sequence ID" value="PKY91033.1"/>
    <property type="molecule type" value="Genomic_DNA"/>
</dbReference>
<comment type="catalytic activity">
    <reaction evidence="1">
        <text>D-ribulose 5-phosphate + formaldehyde = D-arabino-hex-3-ulose 6-phosphate</text>
        <dbReference type="Rhea" id="RHEA:25201"/>
        <dbReference type="ChEBI" id="CHEBI:16842"/>
        <dbReference type="ChEBI" id="CHEBI:58121"/>
        <dbReference type="ChEBI" id="CHEBI:58542"/>
        <dbReference type="EC" id="4.1.2.43"/>
    </reaction>
</comment>
<name>A0A0X8F7Y3_9LACT</name>
<evidence type="ECO:0000256" key="1">
    <source>
        <dbReference type="ARBA" id="ARBA00000718"/>
    </source>
</evidence>
<dbReference type="GO" id="GO:0019854">
    <property type="term" value="P:L-ascorbic acid catabolic process"/>
    <property type="evidence" value="ECO:0007669"/>
    <property type="project" value="TreeGrafter"/>
</dbReference>
<keyword evidence="10" id="KW-1185">Reference proteome</keyword>
<evidence type="ECO:0000256" key="6">
    <source>
        <dbReference type="ARBA" id="ARBA00023239"/>
    </source>
</evidence>
<keyword evidence="5" id="KW-0554">One-carbon metabolism</keyword>
<comment type="caution">
    <text evidence="9">The sequence shown here is derived from an EMBL/GenBank/DDBJ whole genome shotgun (WGS) entry which is preliminary data.</text>
</comment>
<evidence type="ECO:0000256" key="5">
    <source>
        <dbReference type="ARBA" id="ARBA00022563"/>
    </source>
</evidence>
<organism evidence="9 10">
    <name type="scientific">Aerococcus christensenii</name>
    <dbReference type="NCBI Taxonomy" id="87541"/>
    <lineage>
        <taxon>Bacteria</taxon>
        <taxon>Bacillati</taxon>
        <taxon>Bacillota</taxon>
        <taxon>Bacilli</taxon>
        <taxon>Lactobacillales</taxon>
        <taxon>Aerococcaceae</taxon>
        <taxon>Aerococcus</taxon>
    </lineage>
</organism>
<keyword evidence="7" id="KW-0119">Carbohydrate metabolism</keyword>
<evidence type="ECO:0000256" key="3">
    <source>
        <dbReference type="ARBA" id="ARBA00006350"/>
    </source>
</evidence>
<proteinExistence type="inferred from homology"/>
<evidence type="ECO:0000313" key="9">
    <source>
        <dbReference type="EMBL" id="PKY91033.1"/>
    </source>
</evidence>
<dbReference type="FunFam" id="3.20.20.70:FF:000022">
    <property type="entry name" value="3-keto-L-gulonate-6-phosphate decarboxylase UlaD"/>
    <property type="match status" value="1"/>
</dbReference>
<dbReference type="KEGG" id="acg:AWM71_03810"/>
<comment type="similarity">
    <text evidence="3">Belongs to the HPS/KGPDC family. HPS subfamily.</text>
</comment>
<dbReference type="SMART" id="SM00934">
    <property type="entry name" value="OMPdecase"/>
    <property type="match status" value="1"/>
</dbReference>
<dbReference type="PANTHER" id="PTHR35039">
    <property type="entry name" value="3-KETO-L-GULONATE-6-PHOSPHATE DECARBOXYLASE SGBH-RELATED"/>
    <property type="match status" value="1"/>
</dbReference>
<dbReference type="GO" id="GO:0006207">
    <property type="term" value="P:'de novo' pyrimidine nucleobase biosynthetic process"/>
    <property type="evidence" value="ECO:0007669"/>
    <property type="project" value="InterPro"/>
</dbReference>
<dbReference type="GO" id="GO:0004590">
    <property type="term" value="F:orotidine-5'-phosphate decarboxylase activity"/>
    <property type="evidence" value="ECO:0007669"/>
    <property type="project" value="InterPro"/>
</dbReference>
<evidence type="ECO:0000313" key="10">
    <source>
        <dbReference type="Proteomes" id="UP000234775"/>
    </source>
</evidence>
<gene>
    <name evidence="9" type="primary">ulaD</name>
    <name evidence="9" type="ORF">CYJ27_06130</name>
</gene>
<dbReference type="AlphaFoldDB" id="A0A0X8F7Y3"/>
<dbReference type="InterPro" id="IPR013785">
    <property type="entry name" value="Aldolase_TIM"/>
</dbReference>
<dbReference type="PANTHER" id="PTHR35039:SF3">
    <property type="entry name" value="3-KETO-L-GULONATE-6-PHOSPHATE DECARBOXYLASE SGBH-RELATED"/>
    <property type="match status" value="1"/>
</dbReference>
<sequence>MRPKLQVAMDITDLNKAIDIAKKVDQYVDIVEIGTILAIQCGMEVVKALNELPHKAKILADIRIIKAGKSISKLVYQTGADIITVISDATEETLQAVVNEKNKYSDKEILLEINENYTDKQLHYWLDLGIKNIIFHRSSEYVLKERDWGHQDFIEIERLHKMGFKVGVTGGISFNDLHQFKGVPVDCFIIGRSISKADHPDLEAKKYMDEIKRIFGE</sequence>
<dbReference type="GO" id="GO:0006730">
    <property type="term" value="P:one-carbon metabolic process"/>
    <property type="evidence" value="ECO:0007669"/>
    <property type="project" value="UniProtKB-KW"/>
</dbReference>
<dbReference type="GO" id="GO:0043801">
    <property type="term" value="F:hexulose-6-phosphate synthase activity"/>
    <property type="evidence" value="ECO:0007669"/>
    <property type="project" value="UniProtKB-EC"/>
</dbReference>
<dbReference type="Proteomes" id="UP000234775">
    <property type="component" value="Unassembled WGS sequence"/>
</dbReference>
<evidence type="ECO:0000256" key="4">
    <source>
        <dbReference type="ARBA" id="ARBA00012890"/>
    </source>
</evidence>